<reference evidence="3" key="1">
    <citation type="journal article" date="2019" name="Int. J. Syst. Evol. Microbiol.">
        <title>The Global Catalogue of Microorganisms (GCM) 10K type strain sequencing project: providing services to taxonomists for standard genome sequencing and annotation.</title>
        <authorList>
            <consortium name="The Broad Institute Genomics Platform"/>
            <consortium name="The Broad Institute Genome Sequencing Center for Infectious Disease"/>
            <person name="Wu L."/>
            <person name="Ma J."/>
        </authorList>
    </citation>
    <scope>NUCLEOTIDE SEQUENCE [LARGE SCALE GENOMIC DNA]</scope>
    <source>
        <strain evidence="3">CGMCC 1.15905</strain>
    </source>
</reference>
<dbReference type="InterPro" id="IPR001173">
    <property type="entry name" value="Glyco_trans_2-like"/>
</dbReference>
<sequence>MLADYLDYFAERGDPRQIDATVLRTGSLDGRELFAAMASGGRLRWAQIRDQIIGARYPERLPACLEMVASLDPRPALRLARIVALQSLFPDDRPIALDFFKLFVQVHGIKALQAQHIRLYCDLAFQMRDWQLVRRNLAELRMPELDRLMLQTDLLNPHISSPFGDAKTWLEQLNQSYVGMGVAPLELEQGLATLPAFDRLSARPTTAVTDGARVTVVVTSWSPDQGLITAIRSIISQTWKNLEVLVIDDCSPDEYLPLLEQAAAMDPRVKVIRQPRNGGTYVARNRGILEATGKYFTVQDSDDWAHPERIERQVRALESDAALVSTSSMAYRCDENLVFNLLGTSAIRDNASSLLFDLARVRDRIGFYEASRKGADTEYTLRMLHAFGPESHRNLAEPLAMIRLSPGSLSREEFKPGWRHPSRTMFRRSYEAWHQAAKDQPGGLYRPFVQETQVFRKPARFLVEQQGEEAMRRQAYDLVLAADLRATARPDRSIVEEAQAAARAGLRVALLHMESYRNSTRREVEPLDPDVERLLSQGCVDEVLYTDPAAVGLLVLRDPTLLQFPPGRPSGLKVARALVVAGHGARGPDGRIHYEPHDVASGCFRCFSADPRWVATNAAARRLLESELCARLVAARTWPRVVVTDLWHTPRSPVSGRAPILGRFIAKRAGGGLPAGRQARARALGADTELQVRFLDDHSMPRAGRLLGRKLPANWRVLTNNTVSPDLFLASCDFFSHHHTGKPTQDEAWDIRRAMASGCITLLPPDWGGHFGDAAVYCDPDAVPDVVRRIHDDPGLQAAQRRRSQEWLRAQEMEAGFAKALSGFASTY</sequence>
<evidence type="ECO:0000313" key="3">
    <source>
        <dbReference type="Proteomes" id="UP000623419"/>
    </source>
</evidence>
<evidence type="ECO:0000259" key="1">
    <source>
        <dbReference type="Pfam" id="PF00535"/>
    </source>
</evidence>
<dbReference type="Pfam" id="PF00535">
    <property type="entry name" value="Glycos_transf_2"/>
    <property type="match status" value="1"/>
</dbReference>
<comment type="caution">
    <text evidence="2">The sequence shown here is derived from an EMBL/GenBank/DDBJ whole genome shotgun (WGS) entry which is preliminary data.</text>
</comment>
<gene>
    <name evidence="2" type="ORF">GCM10011521_01100</name>
</gene>
<proteinExistence type="predicted"/>
<dbReference type="Proteomes" id="UP000623419">
    <property type="component" value="Unassembled WGS sequence"/>
</dbReference>
<organism evidence="2 3">
    <name type="scientific">Arenimonas soli</name>
    <dbReference type="NCBI Taxonomy" id="2269504"/>
    <lineage>
        <taxon>Bacteria</taxon>
        <taxon>Pseudomonadati</taxon>
        <taxon>Pseudomonadota</taxon>
        <taxon>Gammaproteobacteria</taxon>
        <taxon>Lysobacterales</taxon>
        <taxon>Lysobacteraceae</taxon>
        <taxon>Arenimonas</taxon>
    </lineage>
</organism>
<dbReference type="InterPro" id="IPR029044">
    <property type="entry name" value="Nucleotide-diphossugar_trans"/>
</dbReference>
<dbReference type="PANTHER" id="PTHR22916">
    <property type="entry name" value="GLYCOSYLTRANSFERASE"/>
    <property type="match status" value="1"/>
</dbReference>
<dbReference type="Gene3D" id="3.90.550.10">
    <property type="entry name" value="Spore Coat Polysaccharide Biosynthesis Protein SpsA, Chain A"/>
    <property type="match status" value="1"/>
</dbReference>
<name>A0ABQ1H9E1_9GAMM</name>
<evidence type="ECO:0000313" key="2">
    <source>
        <dbReference type="EMBL" id="GGA66737.1"/>
    </source>
</evidence>
<keyword evidence="3" id="KW-1185">Reference proteome</keyword>
<protein>
    <recommendedName>
        <fullName evidence="1">Glycosyltransferase 2-like domain-containing protein</fullName>
    </recommendedName>
</protein>
<dbReference type="SUPFAM" id="SSF53448">
    <property type="entry name" value="Nucleotide-diphospho-sugar transferases"/>
    <property type="match status" value="1"/>
</dbReference>
<feature type="domain" description="Glycosyltransferase 2-like" evidence="1">
    <location>
        <begin position="217"/>
        <end position="339"/>
    </location>
</feature>
<dbReference type="CDD" id="cd00761">
    <property type="entry name" value="Glyco_tranf_GTA_type"/>
    <property type="match status" value="1"/>
</dbReference>
<dbReference type="EMBL" id="BMKC01000001">
    <property type="protein sequence ID" value="GGA66737.1"/>
    <property type="molecule type" value="Genomic_DNA"/>
</dbReference>
<accession>A0ABQ1H9E1</accession>
<dbReference type="PANTHER" id="PTHR22916:SF3">
    <property type="entry name" value="UDP-GLCNAC:BETAGAL BETA-1,3-N-ACETYLGLUCOSAMINYLTRANSFERASE-LIKE PROTEIN 1"/>
    <property type="match status" value="1"/>
</dbReference>